<dbReference type="Proteomes" id="UP000614601">
    <property type="component" value="Unassembled WGS sequence"/>
</dbReference>
<proteinExistence type="predicted"/>
<gene>
    <name evidence="2" type="ORF">BOKJ2_LOCUS4630</name>
</gene>
<dbReference type="EMBL" id="CAJFCW020000002">
    <property type="protein sequence ID" value="CAG9097752.1"/>
    <property type="molecule type" value="Genomic_DNA"/>
</dbReference>
<evidence type="ECO:0000313" key="2">
    <source>
        <dbReference type="EMBL" id="CAD5212829.1"/>
    </source>
</evidence>
<keyword evidence="3" id="KW-1185">Reference proteome</keyword>
<dbReference type="Proteomes" id="UP000783686">
    <property type="component" value="Unassembled WGS sequence"/>
</dbReference>
<feature type="compositionally biased region" description="Basic residues" evidence="1">
    <location>
        <begin position="117"/>
        <end position="144"/>
    </location>
</feature>
<feature type="region of interest" description="Disordered" evidence="1">
    <location>
        <begin position="99"/>
        <end position="144"/>
    </location>
</feature>
<dbReference type="EMBL" id="CAJFDH010000002">
    <property type="protein sequence ID" value="CAD5212829.1"/>
    <property type="molecule type" value="Genomic_DNA"/>
</dbReference>
<evidence type="ECO:0000313" key="3">
    <source>
        <dbReference type="Proteomes" id="UP000614601"/>
    </source>
</evidence>
<dbReference type="AlphaFoldDB" id="A0A811KC70"/>
<organism evidence="2 3">
    <name type="scientific">Bursaphelenchus okinawaensis</name>
    <dbReference type="NCBI Taxonomy" id="465554"/>
    <lineage>
        <taxon>Eukaryota</taxon>
        <taxon>Metazoa</taxon>
        <taxon>Ecdysozoa</taxon>
        <taxon>Nematoda</taxon>
        <taxon>Chromadorea</taxon>
        <taxon>Rhabditida</taxon>
        <taxon>Tylenchina</taxon>
        <taxon>Tylenchomorpha</taxon>
        <taxon>Aphelenchoidea</taxon>
        <taxon>Aphelenchoididae</taxon>
        <taxon>Bursaphelenchus</taxon>
    </lineage>
</organism>
<sequence length="144" mass="16758">MPRQDSARKSVIQIPQNLHFKFLVLLRNGGTMTVEQRERTPQIEIKEESNPDCCTKFINAICEFFGLIAKDRHKKITVKIEENKITYFGKDGKCKDPKVLMEDMKQKTVDMSEPRVSKKRKKNTNKTSSPHHKSSSPHHKKKHD</sequence>
<name>A0A811KC70_9BILA</name>
<reference evidence="2" key="1">
    <citation type="submission" date="2020-09" db="EMBL/GenBank/DDBJ databases">
        <authorList>
            <person name="Kikuchi T."/>
        </authorList>
    </citation>
    <scope>NUCLEOTIDE SEQUENCE</scope>
    <source>
        <strain evidence="2">SH1</strain>
    </source>
</reference>
<protein>
    <submittedName>
        <fullName evidence="2">Uncharacterized protein</fullName>
    </submittedName>
</protein>
<feature type="compositionally biased region" description="Basic and acidic residues" evidence="1">
    <location>
        <begin position="99"/>
        <end position="116"/>
    </location>
</feature>
<evidence type="ECO:0000256" key="1">
    <source>
        <dbReference type="SAM" id="MobiDB-lite"/>
    </source>
</evidence>
<accession>A0A811KC70</accession>
<comment type="caution">
    <text evidence="2">The sequence shown here is derived from an EMBL/GenBank/DDBJ whole genome shotgun (WGS) entry which is preliminary data.</text>
</comment>